<keyword evidence="3" id="KW-1185">Reference proteome</keyword>
<evidence type="ECO:0000256" key="1">
    <source>
        <dbReference type="SAM" id="MobiDB-lite"/>
    </source>
</evidence>
<sequence length="265" mass="30285">MASTCGVGGAMWGGPRPGGVWATTGVGVVVLGVEQQQDLTTTLKAEVAALTTLTTTNTPPSSSSPLTDHDHVSQDWSSVVSRETERQSPSPRSVLDLGQQLGEYMRRISDYVYWVVTGTPPTNRKRNRPEYRQREKRPMNDEGPSTQPPTTNHKRHNQLEYTWVFHTNHENHQRKRRPPVSDGLSIDHPTNYKRNNEYENHQRERRPLTSEESTKRRQRPRHRDRGGVALGPNHVKELVHTRLHRNTRQPPIIISQQVRDSLPTR</sequence>
<feature type="compositionally biased region" description="Basic and acidic residues" evidence="1">
    <location>
        <begin position="128"/>
        <end position="140"/>
    </location>
</feature>
<feature type="region of interest" description="Disordered" evidence="1">
    <location>
        <begin position="169"/>
        <end position="265"/>
    </location>
</feature>
<reference evidence="2" key="1">
    <citation type="submission" date="2023-11" db="EMBL/GenBank/DDBJ databases">
        <title>Genome assemblies of two species of porcelain crab, Petrolisthes cinctipes and Petrolisthes manimaculis (Anomura: Porcellanidae).</title>
        <authorList>
            <person name="Angst P."/>
        </authorList>
    </citation>
    <scope>NUCLEOTIDE SEQUENCE</scope>
    <source>
        <strain evidence="2">PB745_02</strain>
        <tissue evidence="2">Gill</tissue>
    </source>
</reference>
<organism evidence="2 3">
    <name type="scientific">Petrolisthes manimaculis</name>
    <dbReference type="NCBI Taxonomy" id="1843537"/>
    <lineage>
        <taxon>Eukaryota</taxon>
        <taxon>Metazoa</taxon>
        <taxon>Ecdysozoa</taxon>
        <taxon>Arthropoda</taxon>
        <taxon>Crustacea</taxon>
        <taxon>Multicrustacea</taxon>
        <taxon>Malacostraca</taxon>
        <taxon>Eumalacostraca</taxon>
        <taxon>Eucarida</taxon>
        <taxon>Decapoda</taxon>
        <taxon>Pleocyemata</taxon>
        <taxon>Anomura</taxon>
        <taxon>Galatheoidea</taxon>
        <taxon>Porcellanidae</taxon>
        <taxon>Petrolisthes</taxon>
    </lineage>
</organism>
<comment type="caution">
    <text evidence="2">The sequence shown here is derived from an EMBL/GenBank/DDBJ whole genome shotgun (WGS) entry which is preliminary data.</text>
</comment>
<accession>A0AAE1TMG1</accession>
<evidence type="ECO:0000313" key="2">
    <source>
        <dbReference type="EMBL" id="KAK4290421.1"/>
    </source>
</evidence>
<dbReference type="AlphaFoldDB" id="A0AAE1TMG1"/>
<dbReference type="Proteomes" id="UP001292094">
    <property type="component" value="Unassembled WGS sequence"/>
</dbReference>
<name>A0AAE1TMG1_9EUCA</name>
<feature type="region of interest" description="Disordered" evidence="1">
    <location>
        <begin position="117"/>
        <end position="155"/>
    </location>
</feature>
<feature type="compositionally biased region" description="Polar residues" evidence="1">
    <location>
        <begin position="254"/>
        <end position="265"/>
    </location>
</feature>
<feature type="compositionally biased region" description="Polar residues" evidence="1">
    <location>
        <begin position="74"/>
        <end position="91"/>
    </location>
</feature>
<feature type="compositionally biased region" description="Basic and acidic residues" evidence="1">
    <location>
        <begin position="194"/>
        <end position="215"/>
    </location>
</feature>
<protein>
    <submittedName>
        <fullName evidence="2">Uncharacterized protein</fullName>
    </submittedName>
</protein>
<feature type="region of interest" description="Disordered" evidence="1">
    <location>
        <begin position="54"/>
        <end position="97"/>
    </location>
</feature>
<proteinExistence type="predicted"/>
<dbReference type="EMBL" id="JAWZYT010005485">
    <property type="protein sequence ID" value="KAK4290421.1"/>
    <property type="molecule type" value="Genomic_DNA"/>
</dbReference>
<feature type="compositionally biased region" description="Low complexity" evidence="1">
    <location>
        <begin position="54"/>
        <end position="66"/>
    </location>
</feature>
<gene>
    <name evidence="2" type="ORF">Pmani_036672</name>
</gene>
<evidence type="ECO:0000313" key="3">
    <source>
        <dbReference type="Proteomes" id="UP001292094"/>
    </source>
</evidence>